<evidence type="ECO:0000313" key="6">
    <source>
        <dbReference type="EMBL" id="GAA4744394.1"/>
    </source>
</evidence>
<dbReference type="NCBIfam" id="NF038012">
    <property type="entry name" value="DMT_1"/>
    <property type="match status" value="1"/>
</dbReference>
<dbReference type="PANTHER" id="PTHR40761:SF1">
    <property type="entry name" value="CONSERVED INTEGRAL MEMBRANE ALANINE VALINE AND LEUCINE RICH PROTEIN-RELATED"/>
    <property type="match status" value="1"/>
</dbReference>
<organism evidence="6 7">
    <name type="scientific">Amnibacterium soli</name>
    <dbReference type="NCBI Taxonomy" id="1282736"/>
    <lineage>
        <taxon>Bacteria</taxon>
        <taxon>Bacillati</taxon>
        <taxon>Actinomycetota</taxon>
        <taxon>Actinomycetes</taxon>
        <taxon>Micrococcales</taxon>
        <taxon>Microbacteriaceae</taxon>
        <taxon>Amnibacterium</taxon>
    </lineage>
</organism>
<dbReference type="Proteomes" id="UP001500121">
    <property type="component" value="Unassembled WGS sequence"/>
</dbReference>
<dbReference type="RefSeq" id="WP_345480449.1">
    <property type="nucleotide sequence ID" value="NZ_BAABLP010000002.1"/>
</dbReference>
<feature type="transmembrane region" description="Helical" evidence="5">
    <location>
        <begin position="20"/>
        <end position="40"/>
    </location>
</feature>
<feature type="transmembrane region" description="Helical" evidence="5">
    <location>
        <begin position="246"/>
        <end position="267"/>
    </location>
</feature>
<evidence type="ECO:0000256" key="1">
    <source>
        <dbReference type="ARBA" id="ARBA00004141"/>
    </source>
</evidence>
<feature type="transmembrane region" description="Helical" evidence="5">
    <location>
        <begin position="124"/>
        <end position="144"/>
    </location>
</feature>
<protein>
    <recommendedName>
        <fullName evidence="8">Multidrug DMT transporter permease</fullName>
    </recommendedName>
</protein>
<sequence>MPTLLELHLGPEVLNTAQAVGIPIALVGAVFLSFGAQFQSRGVKQVEARRLTAGTELGGSELLRLVRTRSWLIGTVMLGLAIVLQLTSLRFAALIVVQPIGAIALVVTAILNARMNHVHISRKVVRAIVLCVGGVGIFVAIAAPNATDTAISDDDLRTILVLLAVVLVVLGTLYAIYRARMTPVAYIAGAGILYGFVATMAKTVINRLIAGQFDWFTVLCGVGLLAAGAGGLYLVQTAYAVGPPDLVIAGLTVVDPIVAVGIGVLVLGEAQTAPWWAGPAFLASGAIAVFGVFQLARHHPEVGEREAPRAG</sequence>
<evidence type="ECO:0000256" key="5">
    <source>
        <dbReference type="SAM" id="Phobius"/>
    </source>
</evidence>
<feature type="transmembrane region" description="Helical" evidence="5">
    <location>
        <begin position="184"/>
        <end position="209"/>
    </location>
</feature>
<feature type="transmembrane region" description="Helical" evidence="5">
    <location>
        <begin position="92"/>
        <end position="112"/>
    </location>
</feature>
<dbReference type="Pfam" id="PF05653">
    <property type="entry name" value="Mg_trans_NIPA"/>
    <property type="match status" value="1"/>
</dbReference>
<comment type="subcellular location">
    <subcellularLocation>
        <location evidence="1">Membrane</location>
        <topology evidence="1">Multi-pass membrane protein</topology>
    </subcellularLocation>
</comment>
<evidence type="ECO:0000256" key="4">
    <source>
        <dbReference type="ARBA" id="ARBA00023136"/>
    </source>
</evidence>
<evidence type="ECO:0008006" key="8">
    <source>
        <dbReference type="Google" id="ProtNLM"/>
    </source>
</evidence>
<keyword evidence="7" id="KW-1185">Reference proteome</keyword>
<dbReference type="InterPro" id="IPR008521">
    <property type="entry name" value="Mg_trans_NIPA"/>
</dbReference>
<keyword evidence="2 5" id="KW-0812">Transmembrane</keyword>
<dbReference type="EMBL" id="BAABLP010000002">
    <property type="protein sequence ID" value="GAA4744394.1"/>
    <property type="molecule type" value="Genomic_DNA"/>
</dbReference>
<evidence type="ECO:0000313" key="7">
    <source>
        <dbReference type="Proteomes" id="UP001500121"/>
    </source>
</evidence>
<accession>A0ABP8Z259</accession>
<proteinExistence type="predicted"/>
<evidence type="ECO:0000256" key="3">
    <source>
        <dbReference type="ARBA" id="ARBA00022989"/>
    </source>
</evidence>
<feature type="transmembrane region" description="Helical" evidence="5">
    <location>
        <begin position="70"/>
        <end position="86"/>
    </location>
</feature>
<name>A0ABP8Z259_9MICO</name>
<evidence type="ECO:0000256" key="2">
    <source>
        <dbReference type="ARBA" id="ARBA00022692"/>
    </source>
</evidence>
<feature type="transmembrane region" description="Helical" evidence="5">
    <location>
        <begin position="156"/>
        <end position="177"/>
    </location>
</feature>
<keyword evidence="4 5" id="KW-0472">Membrane</keyword>
<comment type="caution">
    <text evidence="6">The sequence shown here is derived from an EMBL/GenBank/DDBJ whole genome shotgun (WGS) entry which is preliminary data.</text>
</comment>
<gene>
    <name evidence="6" type="ORF">GCM10025783_15080</name>
</gene>
<feature type="transmembrane region" description="Helical" evidence="5">
    <location>
        <begin position="215"/>
        <end position="234"/>
    </location>
</feature>
<dbReference type="PANTHER" id="PTHR40761">
    <property type="entry name" value="CONSERVED INTEGRAL MEMBRANE ALANINE VALINE AND LEUCINE RICH PROTEIN-RELATED"/>
    <property type="match status" value="1"/>
</dbReference>
<keyword evidence="3 5" id="KW-1133">Transmembrane helix</keyword>
<reference evidence="7" key="1">
    <citation type="journal article" date="2019" name="Int. J. Syst. Evol. Microbiol.">
        <title>The Global Catalogue of Microorganisms (GCM) 10K type strain sequencing project: providing services to taxonomists for standard genome sequencing and annotation.</title>
        <authorList>
            <consortium name="The Broad Institute Genomics Platform"/>
            <consortium name="The Broad Institute Genome Sequencing Center for Infectious Disease"/>
            <person name="Wu L."/>
            <person name="Ma J."/>
        </authorList>
    </citation>
    <scope>NUCLEOTIDE SEQUENCE [LARGE SCALE GENOMIC DNA]</scope>
    <source>
        <strain evidence="7">JCM 19015</strain>
    </source>
</reference>
<feature type="transmembrane region" description="Helical" evidence="5">
    <location>
        <begin position="273"/>
        <end position="296"/>
    </location>
</feature>